<dbReference type="SUPFAM" id="SSF46689">
    <property type="entry name" value="Homeodomain-like"/>
    <property type="match status" value="1"/>
</dbReference>
<evidence type="ECO:0008006" key="3">
    <source>
        <dbReference type="Google" id="ProtNLM"/>
    </source>
</evidence>
<dbReference type="Gene3D" id="1.10.10.60">
    <property type="entry name" value="Homeodomain-like"/>
    <property type="match status" value="1"/>
</dbReference>
<dbReference type="InterPro" id="IPR006455">
    <property type="entry name" value="Homeodomain_ZF_HD"/>
</dbReference>
<name>A0ABD0V4N6_DENTH</name>
<keyword evidence="2" id="KW-1185">Reference proteome</keyword>
<evidence type="ECO:0000313" key="1">
    <source>
        <dbReference type="EMBL" id="KAL0917682.1"/>
    </source>
</evidence>
<comment type="caution">
    <text evidence="1">The sequence shown here is derived from an EMBL/GenBank/DDBJ whole genome shotgun (WGS) entry which is preliminary data.</text>
</comment>
<dbReference type="PANTHER" id="PTHR31948">
    <property type="entry name" value="ZINC-FINGER HOMEODOMAIN PROTEIN 2"/>
    <property type="match status" value="1"/>
</dbReference>
<dbReference type="InterPro" id="IPR009057">
    <property type="entry name" value="Homeodomain-like_sf"/>
</dbReference>
<proteinExistence type="predicted"/>
<reference evidence="1 2" key="1">
    <citation type="journal article" date="2024" name="Plant Biotechnol. J.">
        <title>Dendrobium thyrsiflorum genome and its molecular insights into genes involved in important horticultural traits.</title>
        <authorList>
            <person name="Chen B."/>
            <person name="Wang J.Y."/>
            <person name="Zheng P.J."/>
            <person name="Li K.L."/>
            <person name="Liang Y.M."/>
            <person name="Chen X.F."/>
            <person name="Zhang C."/>
            <person name="Zhao X."/>
            <person name="He X."/>
            <person name="Zhang G.Q."/>
            <person name="Liu Z.J."/>
            <person name="Xu Q."/>
        </authorList>
    </citation>
    <scope>NUCLEOTIDE SEQUENCE [LARGE SCALE GENOMIC DNA]</scope>
    <source>
        <strain evidence="1">GZMU011</strain>
    </source>
</reference>
<evidence type="ECO:0000313" key="2">
    <source>
        <dbReference type="Proteomes" id="UP001552299"/>
    </source>
</evidence>
<dbReference type="Proteomes" id="UP001552299">
    <property type="component" value="Unassembled WGS sequence"/>
</dbReference>
<dbReference type="EMBL" id="JANQDX010000010">
    <property type="protein sequence ID" value="KAL0917682.1"/>
    <property type="molecule type" value="Genomic_DNA"/>
</dbReference>
<dbReference type="AlphaFoldDB" id="A0ABD0V4N6"/>
<gene>
    <name evidence="1" type="ORF">M5K25_012762</name>
</gene>
<dbReference type="PANTHER" id="PTHR31948:SF60">
    <property type="entry name" value="ZINC-FINGER HOMEODOMAIN PROTEIN 5"/>
    <property type="match status" value="1"/>
</dbReference>
<organism evidence="1 2">
    <name type="scientific">Dendrobium thyrsiflorum</name>
    <name type="common">Pinecone-like raceme dendrobium</name>
    <name type="synonym">Orchid</name>
    <dbReference type="NCBI Taxonomy" id="117978"/>
    <lineage>
        <taxon>Eukaryota</taxon>
        <taxon>Viridiplantae</taxon>
        <taxon>Streptophyta</taxon>
        <taxon>Embryophyta</taxon>
        <taxon>Tracheophyta</taxon>
        <taxon>Spermatophyta</taxon>
        <taxon>Magnoliopsida</taxon>
        <taxon>Liliopsida</taxon>
        <taxon>Asparagales</taxon>
        <taxon>Orchidaceae</taxon>
        <taxon>Epidendroideae</taxon>
        <taxon>Malaxideae</taxon>
        <taxon>Dendrobiinae</taxon>
        <taxon>Dendrobium</taxon>
    </lineage>
</organism>
<protein>
    <recommendedName>
        <fullName evidence="3">ZF-HD homeobox protein</fullName>
    </recommendedName>
</protein>
<dbReference type="NCBIfam" id="TIGR01565">
    <property type="entry name" value="homeo_ZF_HD"/>
    <property type="match status" value="1"/>
</dbReference>
<sequence>MVQLFLEKLKWTSESDEMEGYGAMTRPPMMKKRFRTKFTSEQKEKMLSFAEKVGWRLQKQEESVVQQFCQEIGVKRRVLKGNGDLVLMASMPVGRQTVLELIPSSN</sequence>
<accession>A0ABD0V4N6</accession>